<sequence length="221" mass="24778">MSQQPSILSIVPTIGPLHISLNSREDIVSSFHLFFKSVYQSIFPNSKLTDKPKPWGVSLILEIVYGGWTLIRQTVMQKFYQFKDPQGKRIGCVTFPTMSSNIPTKTTILPLRYHCNIKPDNTKKCDLPGCNTSNPNESWSILTGCFQSIHCKCLDESTSCPLCKDFLQKKVQELGEIAKEATLHPHATDTDDHNESTTASMADSTGDEENHRCERNGDGRI</sequence>
<accession>A0AAD9R2F4</accession>
<comment type="caution">
    <text evidence="2">The sequence shown here is derived from an EMBL/GenBank/DDBJ whole genome shotgun (WGS) entry which is preliminary data.</text>
</comment>
<reference evidence="2" key="1">
    <citation type="journal article" date="2023" name="G3 (Bethesda)">
        <title>Whole genome assembly and annotation of the endangered Caribbean coral Acropora cervicornis.</title>
        <authorList>
            <person name="Selwyn J.D."/>
            <person name="Vollmer S.V."/>
        </authorList>
    </citation>
    <scope>NUCLEOTIDE SEQUENCE</scope>
    <source>
        <strain evidence="2">K2</strain>
    </source>
</reference>
<dbReference type="AlphaFoldDB" id="A0AAD9R2F4"/>
<evidence type="ECO:0000313" key="2">
    <source>
        <dbReference type="EMBL" id="KAK2571506.1"/>
    </source>
</evidence>
<evidence type="ECO:0000313" key="3">
    <source>
        <dbReference type="Proteomes" id="UP001249851"/>
    </source>
</evidence>
<feature type="compositionally biased region" description="Basic and acidic residues" evidence="1">
    <location>
        <begin position="208"/>
        <end position="221"/>
    </location>
</feature>
<protein>
    <submittedName>
        <fullName evidence="2">Uncharacterized protein</fullName>
    </submittedName>
</protein>
<feature type="compositionally biased region" description="Basic and acidic residues" evidence="1">
    <location>
        <begin position="181"/>
        <end position="195"/>
    </location>
</feature>
<gene>
    <name evidence="2" type="ORF">P5673_004110</name>
</gene>
<organism evidence="2 3">
    <name type="scientific">Acropora cervicornis</name>
    <name type="common">Staghorn coral</name>
    <dbReference type="NCBI Taxonomy" id="6130"/>
    <lineage>
        <taxon>Eukaryota</taxon>
        <taxon>Metazoa</taxon>
        <taxon>Cnidaria</taxon>
        <taxon>Anthozoa</taxon>
        <taxon>Hexacorallia</taxon>
        <taxon>Scleractinia</taxon>
        <taxon>Astrocoeniina</taxon>
        <taxon>Acroporidae</taxon>
        <taxon>Acropora</taxon>
    </lineage>
</organism>
<name>A0AAD9R2F4_ACRCE</name>
<reference evidence="2" key="2">
    <citation type="journal article" date="2023" name="Science">
        <title>Genomic signatures of disease resistance in endangered staghorn corals.</title>
        <authorList>
            <person name="Vollmer S.V."/>
            <person name="Selwyn J.D."/>
            <person name="Despard B.A."/>
            <person name="Roesel C.L."/>
        </authorList>
    </citation>
    <scope>NUCLEOTIDE SEQUENCE</scope>
    <source>
        <strain evidence="2">K2</strain>
    </source>
</reference>
<evidence type="ECO:0000256" key="1">
    <source>
        <dbReference type="SAM" id="MobiDB-lite"/>
    </source>
</evidence>
<dbReference type="EMBL" id="JARQWQ010000006">
    <property type="protein sequence ID" value="KAK2571506.1"/>
    <property type="molecule type" value="Genomic_DNA"/>
</dbReference>
<proteinExistence type="predicted"/>
<keyword evidence="3" id="KW-1185">Reference proteome</keyword>
<feature type="region of interest" description="Disordered" evidence="1">
    <location>
        <begin position="181"/>
        <end position="221"/>
    </location>
</feature>
<dbReference type="Proteomes" id="UP001249851">
    <property type="component" value="Unassembled WGS sequence"/>
</dbReference>